<dbReference type="RefSeq" id="WP_011839021.1">
    <property type="nucleotide sequence ID" value="NC_009033.1"/>
</dbReference>
<dbReference type="GeneID" id="4907430"/>
<gene>
    <name evidence="1" type="ordered locus">Smar_0727</name>
</gene>
<dbReference type="OrthoDB" id="23308at2157"/>
<sequence length="106" mass="12711">MIPDVRIEDHELQEALGKVEKKEEVDEKQRWIQRMIRSAKHHHKICPYYDKKTGMCFLTLGEKCTRDGRYETCPVFREFLEKKYEEYKSKGLPLPVDFADITIMPF</sequence>
<dbReference type="STRING" id="399550.Smar_0727"/>
<dbReference type="Proteomes" id="UP000000254">
    <property type="component" value="Chromosome"/>
</dbReference>
<reference evidence="1 2" key="2">
    <citation type="journal article" date="2009" name="Stand. Genomic Sci.">
        <title>Complete genome sequence of Staphylothermus marinus Stetter and Fiala 1986 type strain F1.</title>
        <authorList>
            <person name="Anderson I.J."/>
            <person name="Sun H."/>
            <person name="Lapidus A."/>
            <person name="Copeland A."/>
            <person name="Glavina Del Rio T."/>
            <person name="Tice H."/>
            <person name="Dalin E."/>
            <person name="Lucas S."/>
            <person name="Barry K."/>
            <person name="Land M."/>
            <person name="Richardson P."/>
            <person name="Huber H."/>
            <person name="Kyrpides N.C."/>
        </authorList>
    </citation>
    <scope>NUCLEOTIDE SEQUENCE [LARGE SCALE GENOMIC DNA]</scope>
    <source>
        <strain evidence="2">ATCC 43588 / DSM 3639 / JCM 9404 / F1</strain>
    </source>
</reference>
<dbReference type="KEGG" id="smr:Smar_0727"/>
<dbReference type="AlphaFoldDB" id="A3DMH0"/>
<dbReference type="EMBL" id="CP000575">
    <property type="protein sequence ID" value="ABN69830.1"/>
    <property type="molecule type" value="Genomic_DNA"/>
</dbReference>
<evidence type="ECO:0000313" key="2">
    <source>
        <dbReference type="Proteomes" id="UP000000254"/>
    </source>
</evidence>
<protein>
    <submittedName>
        <fullName evidence="1">Uncharacterized protein</fullName>
    </submittedName>
</protein>
<keyword evidence="2" id="KW-1185">Reference proteome</keyword>
<dbReference type="eggNOG" id="arCOG04266">
    <property type="taxonomic scope" value="Archaea"/>
</dbReference>
<proteinExistence type="predicted"/>
<organism evidence="1 2">
    <name type="scientific">Staphylothermus marinus (strain ATCC 43588 / DSM 3639 / JCM 9404 / F1)</name>
    <dbReference type="NCBI Taxonomy" id="399550"/>
    <lineage>
        <taxon>Archaea</taxon>
        <taxon>Thermoproteota</taxon>
        <taxon>Thermoprotei</taxon>
        <taxon>Desulfurococcales</taxon>
        <taxon>Desulfurococcaceae</taxon>
        <taxon>Staphylothermus</taxon>
    </lineage>
</organism>
<dbReference type="HOGENOM" id="CLU_162442_0_0_2"/>
<accession>A3DMH0</accession>
<reference evidence="2" key="1">
    <citation type="journal article" date="2009" name="BMC Genomics">
        <title>The complete genome sequence of Staphylothermus marinus reveals differences in sulfur metabolism among heterotrophic Crenarchaeota.</title>
        <authorList>
            <person name="Anderson I.J."/>
            <person name="Dharmarajan L."/>
            <person name="Rodriguez J."/>
            <person name="Hooper S."/>
            <person name="Porat I."/>
            <person name="Ulrich L.E."/>
            <person name="Elkins J.G."/>
            <person name="Mavromatis K."/>
            <person name="Sun H."/>
            <person name="Land M."/>
            <person name="Lapidus A."/>
            <person name="Lucas S."/>
            <person name="Barry K."/>
            <person name="Huber H."/>
            <person name="Zhulin I.B."/>
            <person name="Whitman W.B."/>
            <person name="Mukhopadhyay B."/>
            <person name="Woese C."/>
            <person name="Bristow J."/>
            <person name="Kyrpides N."/>
        </authorList>
    </citation>
    <scope>NUCLEOTIDE SEQUENCE [LARGE SCALE GENOMIC DNA]</scope>
    <source>
        <strain evidence="2">ATCC 43588 / DSM 3639 / JCM 9404 / F1</strain>
    </source>
</reference>
<evidence type="ECO:0000313" key="1">
    <source>
        <dbReference type="EMBL" id="ABN69830.1"/>
    </source>
</evidence>
<name>A3DMH0_STAMF</name>